<dbReference type="GO" id="GO:0000978">
    <property type="term" value="F:RNA polymerase II cis-regulatory region sequence-specific DNA binding"/>
    <property type="evidence" value="ECO:0007669"/>
    <property type="project" value="TreeGrafter"/>
</dbReference>
<accession>A0A9P1J3J4</accession>
<dbReference type="GO" id="GO:0006351">
    <property type="term" value="P:DNA-templated transcription"/>
    <property type="evidence" value="ECO:0007669"/>
    <property type="project" value="InterPro"/>
</dbReference>
<dbReference type="InterPro" id="IPR046347">
    <property type="entry name" value="bZIP_sf"/>
</dbReference>
<feature type="compositionally biased region" description="Basic residues" evidence="1">
    <location>
        <begin position="282"/>
        <end position="299"/>
    </location>
</feature>
<feature type="region of interest" description="Disordered" evidence="1">
    <location>
        <begin position="129"/>
        <end position="152"/>
    </location>
</feature>
<feature type="region of interest" description="Disordered" evidence="1">
    <location>
        <begin position="351"/>
        <end position="378"/>
    </location>
</feature>
<evidence type="ECO:0000259" key="2">
    <source>
        <dbReference type="Pfam" id="PF07716"/>
    </source>
</evidence>
<comment type="caution">
    <text evidence="3">The sequence shown here is derived from an EMBL/GenBank/DDBJ whole genome shotgun (WGS) entry which is preliminary data.</text>
</comment>
<feature type="compositionally biased region" description="Basic and acidic residues" evidence="1">
    <location>
        <begin position="302"/>
        <end position="316"/>
    </location>
</feature>
<gene>
    <name evidence="3" type="ORF">CAMP_LOCUS18910</name>
</gene>
<dbReference type="Proteomes" id="UP001152747">
    <property type="component" value="Unassembled WGS sequence"/>
</dbReference>
<dbReference type="Gene3D" id="1.20.5.170">
    <property type="match status" value="1"/>
</dbReference>
<reference evidence="3" key="1">
    <citation type="submission" date="2022-11" db="EMBL/GenBank/DDBJ databases">
        <authorList>
            <person name="Kikuchi T."/>
        </authorList>
    </citation>
    <scope>NUCLEOTIDE SEQUENCE</scope>
    <source>
        <strain evidence="3">PS1010</strain>
    </source>
</reference>
<feature type="region of interest" description="Disordered" evidence="1">
    <location>
        <begin position="253"/>
        <end position="316"/>
    </location>
</feature>
<proteinExistence type="predicted"/>
<feature type="domain" description="BZIP" evidence="2">
    <location>
        <begin position="307"/>
        <end position="356"/>
    </location>
</feature>
<dbReference type="SUPFAM" id="SSF57959">
    <property type="entry name" value="Leucine zipper domain"/>
    <property type="match status" value="1"/>
</dbReference>
<organism evidence="3 4">
    <name type="scientific">Caenorhabditis angaria</name>
    <dbReference type="NCBI Taxonomy" id="860376"/>
    <lineage>
        <taxon>Eukaryota</taxon>
        <taxon>Metazoa</taxon>
        <taxon>Ecdysozoa</taxon>
        <taxon>Nematoda</taxon>
        <taxon>Chromadorea</taxon>
        <taxon>Rhabditida</taxon>
        <taxon>Rhabditina</taxon>
        <taxon>Rhabditomorpha</taxon>
        <taxon>Rhabditoidea</taxon>
        <taxon>Rhabditidae</taxon>
        <taxon>Peloderinae</taxon>
        <taxon>Caenorhabditis</taxon>
    </lineage>
</organism>
<feature type="compositionally biased region" description="Polar residues" evidence="1">
    <location>
        <begin position="253"/>
        <end position="276"/>
    </location>
</feature>
<keyword evidence="4" id="KW-1185">Reference proteome</keyword>
<dbReference type="InterPro" id="IPR031106">
    <property type="entry name" value="C/EBP"/>
</dbReference>
<sequence>MACHMNFEYMNLNEISLSNTCQETRPSNTFIQDAFDVADHYGEYFQNYPKKFENQINQSDESKRNEVYQADYSLGFSHYSDNAQEYFSHFCEDDDMKTNASSDDDGFSTETYVKNRKSVSKFIPQTKPRKYRLKSESEKKDSTYKEKRERNNDAVRKYMKARISELEALLRSERQARQRDAQTIKRLLREKEPFNYLIMGSYANLNNLQSSNEFQELMPSFTPEIPEHYFFDPVDNSFSYGYNYSVSVPSVDNSMDSNQDWDVASSSGSEMSNNTLPEPAKNRKSVSKFIPKTKARPYRLKSQSEKNETYLEKRDKNNDAVRRCRLNAKKEQKKKDQEFEEMKKEISKLKDRLEAEKQAHERDRQTIKRLLQEKDQYN</sequence>
<feature type="compositionally biased region" description="Basic and acidic residues" evidence="1">
    <location>
        <begin position="133"/>
        <end position="152"/>
    </location>
</feature>
<dbReference type="InterPro" id="IPR004827">
    <property type="entry name" value="bZIP"/>
</dbReference>
<protein>
    <recommendedName>
        <fullName evidence="2">BZIP domain-containing protein</fullName>
    </recommendedName>
</protein>
<dbReference type="PANTHER" id="PTHR23334:SF43">
    <property type="entry name" value="CCAAT_ENHANCER-BINDING PROTEIN HOMOLOG 1-RELATED"/>
    <property type="match status" value="1"/>
</dbReference>
<dbReference type="Pfam" id="PF07716">
    <property type="entry name" value="bZIP_2"/>
    <property type="match status" value="1"/>
</dbReference>
<evidence type="ECO:0000313" key="4">
    <source>
        <dbReference type="Proteomes" id="UP001152747"/>
    </source>
</evidence>
<dbReference type="OrthoDB" id="10039716at2759"/>
<name>A0A9P1J3J4_9PELO</name>
<dbReference type="AlphaFoldDB" id="A0A9P1J3J4"/>
<dbReference type="PANTHER" id="PTHR23334">
    <property type="entry name" value="CCAAT/ENHANCER BINDING PROTEIN"/>
    <property type="match status" value="1"/>
</dbReference>
<dbReference type="EMBL" id="CANHGI010000006">
    <property type="protein sequence ID" value="CAI5456273.1"/>
    <property type="molecule type" value="Genomic_DNA"/>
</dbReference>
<dbReference type="GO" id="GO:0000981">
    <property type="term" value="F:DNA-binding transcription factor activity, RNA polymerase II-specific"/>
    <property type="evidence" value="ECO:0007669"/>
    <property type="project" value="TreeGrafter"/>
</dbReference>
<evidence type="ECO:0000313" key="3">
    <source>
        <dbReference type="EMBL" id="CAI5456273.1"/>
    </source>
</evidence>
<evidence type="ECO:0000256" key="1">
    <source>
        <dbReference type="SAM" id="MobiDB-lite"/>
    </source>
</evidence>